<comment type="caution">
    <text evidence="8">The sequence shown here is derived from an EMBL/GenBank/DDBJ whole genome shotgun (WGS) entry which is preliminary data.</text>
</comment>
<gene>
    <name evidence="8" type="ORF">CVLEPA_LOCUS27892</name>
</gene>
<keyword evidence="3 6" id="KW-1133">Transmembrane helix</keyword>
<proteinExistence type="predicted"/>
<evidence type="ECO:0000259" key="7">
    <source>
        <dbReference type="PROSITE" id="PS50922"/>
    </source>
</evidence>
<feature type="domain" description="TLC" evidence="7">
    <location>
        <begin position="28"/>
        <end position="220"/>
    </location>
</feature>
<protein>
    <recommendedName>
        <fullName evidence="7">TLC domain-containing protein</fullName>
    </recommendedName>
</protein>
<dbReference type="EMBL" id="CAWYQH010000141">
    <property type="protein sequence ID" value="CAK8694526.1"/>
    <property type="molecule type" value="Genomic_DNA"/>
</dbReference>
<evidence type="ECO:0000256" key="5">
    <source>
        <dbReference type="PROSITE-ProRule" id="PRU00205"/>
    </source>
</evidence>
<accession>A0ABP0GS09</accession>
<evidence type="ECO:0000313" key="8">
    <source>
        <dbReference type="EMBL" id="CAK8694526.1"/>
    </source>
</evidence>
<keyword evidence="9" id="KW-1185">Reference proteome</keyword>
<evidence type="ECO:0000256" key="2">
    <source>
        <dbReference type="ARBA" id="ARBA00022692"/>
    </source>
</evidence>
<dbReference type="SMART" id="SM00724">
    <property type="entry name" value="TLC"/>
    <property type="match status" value="1"/>
</dbReference>
<organism evidence="8 9">
    <name type="scientific">Clavelina lepadiformis</name>
    <name type="common">Light-bulb sea squirt</name>
    <name type="synonym">Ascidia lepadiformis</name>
    <dbReference type="NCBI Taxonomy" id="159417"/>
    <lineage>
        <taxon>Eukaryota</taxon>
        <taxon>Metazoa</taxon>
        <taxon>Chordata</taxon>
        <taxon>Tunicata</taxon>
        <taxon>Ascidiacea</taxon>
        <taxon>Aplousobranchia</taxon>
        <taxon>Clavelinidae</taxon>
        <taxon>Clavelina</taxon>
    </lineage>
</organism>
<evidence type="ECO:0000256" key="1">
    <source>
        <dbReference type="ARBA" id="ARBA00004141"/>
    </source>
</evidence>
<evidence type="ECO:0000256" key="4">
    <source>
        <dbReference type="ARBA" id="ARBA00023136"/>
    </source>
</evidence>
<keyword evidence="2 5" id="KW-0812">Transmembrane</keyword>
<dbReference type="InterPro" id="IPR042512">
    <property type="entry name" value="TLCD5"/>
</dbReference>
<evidence type="ECO:0000256" key="6">
    <source>
        <dbReference type="SAM" id="Phobius"/>
    </source>
</evidence>
<evidence type="ECO:0000313" key="9">
    <source>
        <dbReference type="Proteomes" id="UP001642483"/>
    </source>
</evidence>
<dbReference type="Proteomes" id="UP001642483">
    <property type="component" value="Unassembled WGS sequence"/>
</dbReference>
<dbReference type="Pfam" id="PF03798">
    <property type="entry name" value="TRAM_LAG1_CLN8"/>
    <property type="match status" value="1"/>
</dbReference>
<feature type="transmembrane region" description="Helical" evidence="6">
    <location>
        <begin position="37"/>
        <end position="55"/>
    </location>
</feature>
<reference evidence="8 9" key="1">
    <citation type="submission" date="2024-02" db="EMBL/GenBank/DDBJ databases">
        <authorList>
            <person name="Daric V."/>
            <person name="Darras S."/>
        </authorList>
    </citation>
    <scope>NUCLEOTIDE SEQUENCE [LARGE SCALE GENOMIC DNA]</scope>
</reference>
<dbReference type="PROSITE" id="PS50922">
    <property type="entry name" value="TLC"/>
    <property type="match status" value="1"/>
</dbReference>
<name>A0ABP0GS09_CLALP</name>
<dbReference type="PANTHER" id="PTHR31898:SF1">
    <property type="entry name" value="TLC DOMAIN-CONTAINING PROTEIN 5"/>
    <property type="match status" value="1"/>
</dbReference>
<keyword evidence="4 5" id="KW-0472">Membrane</keyword>
<sequence>MDHLAQRVLGWTLMWFTLYHTSCKILRSKGAEYNCRIVTLVHATTITISSCYISFFYGTNPFTISGTPNSPEQLFIITVSLGYFFYDFAWCLYHQSEGPVMLLHHVISVSFMIVCLCLGVSGIEVVTTIFGSEVTSVFLNIRWFMKEHNVYSGTYVGLIIDYLFVALFIGVRIGVGGYLMFSVLQSSKSPVIVKVGGFSLYCVNCFFLFQILSFARHRFTKSLTGQSTKNSKEKLSGTTIRNGSPSIPCRNGKVLINGHSHKKEIVCDALVYSSGDFESSPFLSG</sequence>
<dbReference type="PANTHER" id="PTHR31898">
    <property type="entry name" value="TRANSMEMBRANE PROTEIN 136"/>
    <property type="match status" value="1"/>
</dbReference>
<feature type="transmembrane region" description="Helical" evidence="6">
    <location>
        <begin position="105"/>
        <end position="130"/>
    </location>
</feature>
<comment type="subcellular location">
    <subcellularLocation>
        <location evidence="1">Membrane</location>
        <topology evidence="1">Multi-pass membrane protein</topology>
    </subcellularLocation>
</comment>
<feature type="transmembrane region" description="Helical" evidence="6">
    <location>
        <begin position="191"/>
        <end position="212"/>
    </location>
</feature>
<evidence type="ECO:0000256" key="3">
    <source>
        <dbReference type="ARBA" id="ARBA00022989"/>
    </source>
</evidence>
<feature type="transmembrane region" description="Helical" evidence="6">
    <location>
        <begin position="75"/>
        <end position="93"/>
    </location>
</feature>
<dbReference type="InterPro" id="IPR006634">
    <property type="entry name" value="TLC-dom"/>
</dbReference>